<protein>
    <submittedName>
        <fullName evidence="1">Uncharacterized protein</fullName>
    </submittedName>
</protein>
<organism evidence="1 2">
    <name type="scientific">Burkholderia ambifaria IOP40-10</name>
    <dbReference type="NCBI Taxonomy" id="396596"/>
    <lineage>
        <taxon>Bacteria</taxon>
        <taxon>Pseudomonadati</taxon>
        <taxon>Pseudomonadota</taxon>
        <taxon>Betaproteobacteria</taxon>
        <taxon>Burkholderiales</taxon>
        <taxon>Burkholderiaceae</taxon>
        <taxon>Burkholderia</taxon>
        <taxon>Burkholderia cepacia complex</taxon>
    </lineage>
</organism>
<proteinExistence type="predicted"/>
<accession>B1FAQ1</accession>
<reference evidence="1 2" key="1">
    <citation type="submission" date="2008-03" db="EMBL/GenBank/DDBJ databases">
        <title>Sequencing of the draft genome and assembly of Burkholderia ambifaria IOP40-10.</title>
        <authorList>
            <consortium name="US DOE Joint Genome Institute (JGI-PGF)"/>
            <person name="Copeland A."/>
            <person name="Lucas S."/>
            <person name="Lapidus A."/>
            <person name="Glavina del Rio T."/>
            <person name="Dalin E."/>
            <person name="Tice H."/>
            <person name="Bruce D."/>
            <person name="Goodwin L."/>
            <person name="Pitluck S."/>
            <person name="Larimer F."/>
            <person name="Land M.L."/>
            <person name="Hauser L."/>
            <person name="Tiedje J."/>
            <person name="Richardson P."/>
        </authorList>
    </citation>
    <scope>NUCLEOTIDE SEQUENCE [LARGE SCALE GENOMIC DNA]</scope>
    <source>
        <strain evidence="1 2">IOP40-10</strain>
    </source>
</reference>
<dbReference type="AlphaFoldDB" id="B1FAQ1"/>
<dbReference type="Proteomes" id="UP000005463">
    <property type="component" value="Unassembled WGS sequence"/>
</dbReference>
<evidence type="ECO:0000313" key="2">
    <source>
        <dbReference type="Proteomes" id="UP000005463"/>
    </source>
</evidence>
<evidence type="ECO:0000313" key="1">
    <source>
        <dbReference type="EMBL" id="EDT05376.1"/>
    </source>
</evidence>
<dbReference type="PATRIC" id="fig|396596.7.peg.6840"/>
<sequence length="58" mass="6586">MQPFVHTVARMMLLPPKTAASNICVPEQPQIEEMKPAPCKQDHPYSRKFDAYLDGKVT</sequence>
<gene>
    <name evidence="1" type="ORF">BamIOP4010DRAFT_1110</name>
</gene>
<dbReference type="EMBL" id="ABLC01000014">
    <property type="protein sequence ID" value="EDT05376.1"/>
    <property type="molecule type" value="Genomic_DNA"/>
</dbReference>
<name>B1FAQ1_9BURK</name>
<comment type="caution">
    <text evidence="1">The sequence shown here is derived from an EMBL/GenBank/DDBJ whole genome shotgun (WGS) entry which is preliminary data.</text>
</comment>